<evidence type="ECO:0000256" key="3">
    <source>
        <dbReference type="ARBA" id="ARBA00023163"/>
    </source>
</evidence>
<dbReference type="EMBL" id="KV878127">
    <property type="protein sequence ID" value="OJJ00663.1"/>
    <property type="molecule type" value="Genomic_DNA"/>
</dbReference>
<name>A0A1L9PGR8_ASPVE</name>
<proteinExistence type="predicted"/>
<feature type="domain" description="HMG box" evidence="6">
    <location>
        <begin position="121"/>
        <end position="189"/>
    </location>
</feature>
<keyword evidence="4" id="KW-0539">Nucleus</keyword>
<sequence>MASISIAMKSSTQSADNLTELLWQDALRHLGSTNNEVLLPTNVVDIIGQDNVEKIKSRLSALLGTPVVSFVDESINALRVLRTPAFSGSSISVASHDKTFSSKFGEVPVKSRVASTKPTKIPRPPNAFILYRQHHHPRVKGAYPELSNNEISVILGKQWRAESEEAKLHFKNLAEEFKKKHAEDHPDYQYTPRKPSERKRRTTSRSSPKPSKRSIPLESPPSVSTSSPNVFSPPVCPEMENDHTASTSYIASLDNLNVILDASGFTEEPANFGTNAFDSIFQEAQSDYSRTTLFPQLDLAERSFGDAFEFPDFAGDCF</sequence>
<dbReference type="OrthoDB" id="6247875at2759"/>
<keyword evidence="1" id="KW-0805">Transcription regulation</keyword>
<dbReference type="GO" id="GO:0001228">
    <property type="term" value="F:DNA-binding transcription activator activity, RNA polymerase II-specific"/>
    <property type="evidence" value="ECO:0007669"/>
    <property type="project" value="TreeGrafter"/>
</dbReference>
<dbReference type="GO" id="GO:0030154">
    <property type="term" value="P:cell differentiation"/>
    <property type="evidence" value="ECO:0007669"/>
    <property type="project" value="TreeGrafter"/>
</dbReference>
<keyword evidence="2 4" id="KW-0238">DNA-binding</keyword>
<dbReference type="SUPFAM" id="SSF47095">
    <property type="entry name" value="HMG-box"/>
    <property type="match status" value="1"/>
</dbReference>
<dbReference type="PROSITE" id="PS50118">
    <property type="entry name" value="HMG_BOX_2"/>
    <property type="match status" value="1"/>
</dbReference>
<dbReference type="PANTHER" id="PTHR10270">
    <property type="entry name" value="SOX TRANSCRIPTION FACTOR"/>
    <property type="match status" value="1"/>
</dbReference>
<dbReference type="RefSeq" id="XP_040666425.1">
    <property type="nucleotide sequence ID" value="XM_040817163.1"/>
</dbReference>
<keyword evidence="8" id="KW-1185">Reference proteome</keyword>
<feature type="compositionally biased region" description="Low complexity" evidence="5">
    <location>
        <begin position="204"/>
        <end position="233"/>
    </location>
</feature>
<protein>
    <recommendedName>
        <fullName evidence="6">HMG box domain-containing protein</fullName>
    </recommendedName>
</protein>
<evidence type="ECO:0000259" key="6">
    <source>
        <dbReference type="PROSITE" id="PS50118"/>
    </source>
</evidence>
<dbReference type="VEuPathDB" id="FungiDB:ASPVEDRAFT_82222"/>
<accession>A0A1L9PGR8</accession>
<dbReference type="GeneID" id="63732674"/>
<evidence type="ECO:0000256" key="2">
    <source>
        <dbReference type="ARBA" id="ARBA00023125"/>
    </source>
</evidence>
<dbReference type="FunFam" id="1.10.30.10:FF:000041">
    <property type="entry name" value="HMG box family protein"/>
    <property type="match status" value="1"/>
</dbReference>
<dbReference type="CDD" id="cd01389">
    <property type="entry name" value="HMG-box_ROX1-like"/>
    <property type="match status" value="1"/>
</dbReference>
<dbReference type="STRING" id="1036611.A0A1L9PGR8"/>
<dbReference type="Proteomes" id="UP000184073">
    <property type="component" value="Unassembled WGS sequence"/>
</dbReference>
<evidence type="ECO:0000256" key="5">
    <source>
        <dbReference type="SAM" id="MobiDB-lite"/>
    </source>
</evidence>
<dbReference type="InterPro" id="IPR009071">
    <property type="entry name" value="HMG_box_dom"/>
</dbReference>
<dbReference type="InterPro" id="IPR036910">
    <property type="entry name" value="HMG_box_dom_sf"/>
</dbReference>
<evidence type="ECO:0000256" key="1">
    <source>
        <dbReference type="ARBA" id="ARBA00023015"/>
    </source>
</evidence>
<gene>
    <name evidence="7" type="ORF">ASPVEDRAFT_82222</name>
</gene>
<evidence type="ECO:0000313" key="8">
    <source>
        <dbReference type="Proteomes" id="UP000184073"/>
    </source>
</evidence>
<dbReference type="GO" id="GO:0000122">
    <property type="term" value="P:negative regulation of transcription by RNA polymerase II"/>
    <property type="evidence" value="ECO:0007669"/>
    <property type="project" value="TreeGrafter"/>
</dbReference>
<dbReference type="GO" id="GO:0000978">
    <property type="term" value="F:RNA polymerase II cis-regulatory region sequence-specific DNA binding"/>
    <property type="evidence" value="ECO:0007669"/>
    <property type="project" value="TreeGrafter"/>
</dbReference>
<feature type="region of interest" description="Disordered" evidence="5">
    <location>
        <begin position="180"/>
        <end position="238"/>
    </location>
</feature>
<organism evidence="7 8">
    <name type="scientific">Aspergillus versicolor CBS 583.65</name>
    <dbReference type="NCBI Taxonomy" id="1036611"/>
    <lineage>
        <taxon>Eukaryota</taxon>
        <taxon>Fungi</taxon>
        <taxon>Dikarya</taxon>
        <taxon>Ascomycota</taxon>
        <taxon>Pezizomycotina</taxon>
        <taxon>Eurotiomycetes</taxon>
        <taxon>Eurotiomycetidae</taxon>
        <taxon>Eurotiales</taxon>
        <taxon>Aspergillaceae</taxon>
        <taxon>Aspergillus</taxon>
        <taxon>Aspergillus subgen. Nidulantes</taxon>
    </lineage>
</organism>
<evidence type="ECO:0000313" key="7">
    <source>
        <dbReference type="EMBL" id="OJJ00663.1"/>
    </source>
</evidence>
<evidence type="ECO:0000256" key="4">
    <source>
        <dbReference type="PROSITE-ProRule" id="PRU00267"/>
    </source>
</evidence>
<feature type="DNA-binding region" description="HMG box" evidence="4">
    <location>
        <begin position="121"/>
        <end position="189"/>
    </location>
</feature>
<dbReference type="SMART" id="SM00398">
    <property type="entry name" value="HMG"/>
    <property type="match status" value="1"/>
</dbReference>
<dbReference type="Pfam" id="PF00505">
    <property type="entry name" value="HMG_box"/>
    <property type="match status" value="1"/>
</dbReference>
<dbReference type="Gene3D" id="1.10.30.10">
    <property type="entry name" value="High mobility group box domain"/>
    <property type="match status" value="1"/>
</dbReference>
<dbReference type="PANTHER" id="PTHR10270:SF161">
    <property type="entry name" value="SEX-DETERMINING REGION Y PROTEIN"/>
    <property type="match status" value="1"/>
</dbReference>
<reference evidence="8" key="1">
    <citation type="journal article" date="2017" name="Genome Biol.">
        <title>Comparative genomics reveals high biological diversity and specific adaptations in the industrially and medically important fungal genus Aspergillus.</title>
        <authorList>
            <person name="de Vries R.P."/>
            <person name="Riley R."/>
            <person name="Wiebenga A."/>
            <person name="Aguilar-Osorio G."/>
            <person name="Amillis S."/>
            <person name="Uchima C.A."/>
            <person name="Anderluh G."/>
            <person name="Asadollahi M."/>
            <person name="Askin M."/>
            <person name="Barry K."/>
            <person name="Battaglia E."/>
            <person name="Bayram O."/>
            <person name="Benocci T."/>
            <person name="Braus-Stromeyer S.A."/>
            <person name="Caldana C."/>
            <person name="Canovas D."/>
            <person name="Cerqueira G.C."/>
            <person name="Chen F."/>
            <person name="Chen W."/>
            <person name="Choi C."/>
            <person name="Clum A."/>
            <person name="Dos Santos R.A."/>
            <person name="Damasio A.R."/>
            <person name="Diallinas G."/>
            <person name="Emri T."/>
            <person name="Fekete E."/>
            <person name="Flipphi M."/>
            <person name="Freyberg S."/>
            <person name="Gallo A."/>
            <person name="Gournas C."/>
            <person name="Habgood R."/>
            <person name="Hainaut M."/>
            <person name="Harispe M.L."/>
            <person name="Henrissat B."/>
            <person name="Hilden K.S."/>
            <person name="Hope R."/>
            <person name="Hossain A."/>
            <person name="Karabika E."/>
            <person name="Karaffa L."/>
            <person name="Karanyi Z."/>
            <person name="Krasevec N."/>
            <person name="Kuo A."/>
            <person name="Kusch H."/>
            <person name="LaButti K."/>
            <person name="Lagendijk E.L."/>
            <person name="Lapidus A."/>
            <person name="Levasseur A."/>
            <person name="Lindquist E."/>
            <person name="Lipzen A."/>
            <person name="Logrieco A.F."/>
            <person name="MacCabe A."/>
            <person name="Maekelae M.R."/>
            <person name="Malavazi I."/>
            <person name="Melin P."/>
            <person name="Meyer V."/>
            <person name="Mielnichuk N."/>
            <person name="Miskei M."/>
            <person name="Molnar A.P."/>
            <person name="Mule G."/>
            <person name="Ngan C.Y."/>
            <person name="Orejas M."/>
            <person name="Orosz E."/>
            <person name="Ouedraogo J.P."/>
            <person name="Overkamp K.M."/>
            <person name="Park H.-S."/>
            <person name="Perrone G."/>
            <person name="Piumi F."/>
            <person name="Punt P.J."/>
            <person name="Ram A.F."/>
            <person name="Ramon A."/>
            <person name="Rauscher S."/>
            <person name="Record E."/>
            <person name="Riano-Pachon D.M."/>
            <person name="Robert V."/>
            <person name="Roehrig J."/>
            <person name="Ruller R."/>
            <person name="Salamov A."/>
            <person name="Salih N.S."/>
            <person name="Samson R.A."/>
            <person name="Sandor E."/>
            <person name="Sanguinetti M."/>
            <person name="Schuetze T."/>
            <person name="Sepcic K."/>
            <person name="Shelest E."/>
            <person name="Sherlock G."/>
            <person name="Sophianopoulou V."/>
            <person name="Squina F.M."/>
            <person name="Sun H."/>
            <person name="Susca A."/>
            <person name="Todd R.B."/>
            <person name="Tsang A."/>
            <person name="Unkles S.E."/>
            <person name="van de Wiele N."/>
            <person name="van Rossen-Uffink D."/>
            <person name="Oliveira J.V."/>
            <person name="Vesth T.C."/>
            <person name="Visser J."/>
            <person name="Yu J.-H."/>
            <person name="Zhou M."/>
            <person name="Andersen M.R."/>
            <person name="Archer D.B."/>
            <person name="Baker S.E."/>
            <person name="Benoit I."/>
            <person name="Brakhage A.A."/>
            <person name="Braus G.H."/>
            <person name="Fischer R."/>
            <person name="Frisvad J.C."/>
            <person name="Goldman G.H."/>
            <person name="Houbraken J."/>
            <person name="Oakley B."/>
            <person name="Pocsi I."/>
            <person name="Scazzocchio C."/>
            <person name="Seiboth B."/>
            <person name="vanKuyk P.A."/>
            <person name="Wortman J."/>
            <person name="Dyer P.S."/>
            <person name="Grigoriev I.V."/>
        </authorList>
    </citation>
    <scope>NUCLEOTIDE SEQUENCE [LARGE SCALE GENOMIC DNA]</scope>
    <source>
        <strain evidence="8">CBS 583.65</strain>
    </source>
</reference>
<keyword evidence="3" id="KW-0804">Transcription</keyword>
<dbReference type="InterPro" id="IPR050140">
    <property type="entry name" value="SRY-related_HMG-box_TF-like"/>
</dbReference>
<dbReference type="AlphaFoldDB" id="A0A1L9PGR8"/>
<dbReference type="GO" id="GO:0005634">
    <property type="term" value="C:nucleus"/>
    <property type="evidence" value="ECO:0007669"/>
    <property type="project" value="UniProtKB-UniRule"/>
</dbReference>